<keyword evidence="2" id="KW-1185">Reference proteome</keyword>
<dbReference type="EMBL" id="JAQQWI010000010">
    <property type="protein sequence ID" value="KAK8018578.1"/>
    <property type="molecule type" value="Genomic_DNA"/>
</dbReference>
<comment type="caution">
    <text evidence="1">The sequence shown here is derived from an EMBL/GenBank/DDBJ whole genome shotgun (WGS) entry which is preliminary data.</text>
</comment>
<dbReference type="Proteomes" id="UP001396898">
    <property type="component" value="Unassembled WGS sequence"/>
</dbReference>
<evidence type="ECO:0000313" key="2">
    <source>
        <dbReference type="Proteomes" id="UP001396898"/>
    </source>
</evidence>
<protein>
    <submittedName>
        <fullName evidence="1">Uncharacterized protein</fullName>
    </submittedName>
</protein>
<name>A0ABR1RUG3_9PEZI</name>
<reference evidence="1 2" key="1">
    <citation type="submission" date="2023-01" db="EMBL/GenBank/DDBJ databases">
        <title>Analysis of 21 Apiospora genomes using comparative genomics revels a genus with tremendous synthesis potential of carbohydrate active enzymes and secondary metabolites.</title>
        <authorList>
            <person name="Sorensen T."/>
        </authorList>
    </citation>
    <scope>NUCLEOTIDE SEQUENCE [LARGE SCALE GENOMIC DNA]</scope>
    <source>
        <strain evidence="1 2">CBS 20057</strain>
    </source>
</reference>
<proteinExistence type="predicted"/>
<evidence type="ECO:0000313" key="1">
    <source>
        <dbReference type="EMBL" id="KAK8018578.1"/>
    </source>
</evidence>
<sequence length="136" mass="14084">MSTTTPTSTIQAVRSAETGCVVYIDASAIPAGVKHGAADCKCLKIHGPEELEYIQNSIRVFLAAGNESSTSLSLSESSSGNSRVFGAKPSIEVAHMLLGITPVGGAAVSNPADADSDNKWKKEGGKTWWSAIFGGK</sequence>
<organism evidence="1 2">
    <name type="scientific">Apiospora marii</name>
    <dbReference type="NCBI Taxonomy" id="335849"/>
    <lineage>
        <taxon>Eukaryota</taxon>
        <taxon>Fungi</taxon>
        <taxon>Dikarya</taxon>
        <taxon>Ascomycota</taxon>
        <taxon>Pezizomycotina</taxon>
        <taxon>Sordariomycetes</taxon>
        <taxon>Xylariomycetidae</taxon>
        <taxon>Amphisphaeriales</taxon>
        <taxon>Apiosporaceae</taxon>
        <taxon>Apiospora</taxon>
    </lineage>
</organism>
<accession>A0ABR1RUG3</accession>
<gene>
    <name evidence="1" type="ORF">PG991_007768</name>
</gene>